<organism evidence="3 4">
    <name type="scientific">Bodo saltans</name>
    <name type="common">Flagellated protozoan</name>
    <dbReference type="NCBI Taxonomy" id="75058"/>
    <lineage>
        <taxon>Eukaryota</taxon>
        <taxon>Discoba</taxon>
        <taxon>Euglenozoa</taxon>
        <taxon>Kinetoplastea</taxon>
        <taxon>Metakinetoplastina</taxon>
        <taxon>Eubodonida</taxon>
        <taxon>Bodonidae</taxon>
        <taxon>Bodo</taxon>
    </lineage>
</organism>
<dbReference type="PANTHER" id="PTHR46388">
    <property type="entry name" value="NHL REPEAT-CONTAINING PROTEIN 2"/>
    <property type="match status" value="1"/>
</dbReference>
<accession>A0A0S4J7B9</accession>
<dbReference type="AlphaFoldDB" id="A0A0S4J7B9"/>
<dbReference type="InterPro" id="IPR011042">
    <property type="entry name" value="6-blade_b-propeller_TolB-like"/>
</dbReference>
<name>A0A0S4J7B9_BODSA</name>
<evidence type="ECO:0000256" key="2">
    <source>
        <dbReference type="SAM" id="SignalP"/>
    </source>
</evidence>
<evidence type="ECO:0000313" key="4">
    <source>
        <dbReference type="Proteomes" id="UP000051952"/>
    </source>
</evidence>
<dbReference type="EMBL" id="CYKH01001251">
    <property type="protein sequence ID" value="CUG86187.1"/>
    <property type="molecule type" value="Genomic_DNA"/>
</dbReference>
<dbReference type="SUPFAM" id="SSF63825">
    <property type="entry name" value="YWTD domain"/>
    <property type="match status" value="1"/>
</dbReference>
<proteinExistence type="predicted"/>
<keyword evidence="4" id="KW-1185">Reference proteome</keyword>
<feature type="chain" id="PRO_5006621981" description="Membrane-associated protein" evidence="2">
    <location>
        <begin position="24"/>
        <end position="664"/>
    </location>
</feature>
<evidence type="ECO:0008006" key="5">
    <source>
        <dbReference type="Google" id="ProtNLM"/>
    </source>
</evidence>
<sequence>MTYLLRVLCFITFVLHWTVSAKSYPFATTLIRSASTGTGYTDGAQGVCRIGSATSACLVGQDVVFVDSVANTIRRYFASNATVATIAGTTGTVGTTDGVGTAARFSSPRSIIKVGGFYYISDSSNNCVRRMDASTYNVITFVGTCGAGAGAGGTLYNPSGLAYWSGMLLIADSNNNAIKVVVLQSNFLTTFLSQSNLQPSDLTVGDAVLYISTPQGIYQAPLVASQTSSTATLLISQASSNFVAGLSIDYSLTELYISAAPDDNTITEVNVQTAATTDVVSWSNPGSADGSSPTFSNIQALLAVSPRSILVVEQFALRLVTLSAPTRTVSLALPTTTTTAAPTSTTTVVPSTSTTTTTTTTAPTTTTTTTDAPTTTTTTTDAPTTTTTTTDAPTTTTTTTDAPTTATTTTDAPTTTTTTDAPTTTTTTTDAPTTTTTTTTTATPSQSPSPSTTSSTTATTEPSTAMPTTTSPSQFSVKYLVGFPAAGLPLTNATLMAQVATALQQDLAAALGSADVTVANTSGVPTVNTTTDRSIGMFSIGVSSRRVVSRTAQILAVADSSFSSVAASANYSTLFALLAALRSDPANGLSAAVCAPSCVADGCTADSSVSPVSMCIAPDALDPAIRNGAVAAAVVVGTTGVAAGIMMLGNAGYVALAFTAFPLI</sequence>
<evidence type="ECO:0000313" key="3">
    <source>
        <dbReference type="EMBL" id="CUG86187.1"/>
    </source>
</evidence>
<reference evidence="4" key="1">
    <citation type="submission" date="2015-09" db="EMBL/GenBank/DDBJ databases">
        <authorList>
            <consortium name="Pathogen Informatics"/>
        </authorList>
    </citation>
    <scope>NUCLEOTIDE SEQUENCE [LARGE SCALE GENOMIC DNA]</scope>
    <source>
        <strain evidence="4">Lake Konstanz</strain>
    </source>
</reference>
<dbReference type="PANTHER" id="PTHR46388:SF2">
    <property type="entry name" value="NHL REPEAT-CONTAINING PROTEIN 2"/>
    <property type="match status" value="1"/>
</dbReference>
<evidence type="ECO:0000256" key="1">
    <source>
        <dbReference type="SAM" id="MobiDB-lite"/>
    </source>
</evidence>
<gene>
    <name evidence="3" type="ORF">BSAL_00695</name>
</gene>
<dbReference type="Gene3D" id="2.120.10.30">
    <property type="entry name" value="TolB, C-terminal domain"/>
    <property type="match status" value="1"/>
</dbReference>
<keyword evidence="2" id="KW-0732">Signal</keyword>
<feature type="signal peptide" evidence="2">
    <location>
        <begin position="1"/>
        <end position="23"/>
    </location>
</feature>
<dbReference type="VEuPathDB" id="TriTrypDB:BSAL_00695"/>
<dbReference type="Proteomes" id="UP000051952">
    <property type="component" value="Unassembled WGS sequence"/>
</dbReference>
<feature type="region of interest" description="Disordered" evidence="1">
    <location>
        <begin position="340"/>
        <end position="472"/>
    </location>
</feature>
<protein>
    <recommendedName>
        <fullName evidence="5">Membrane-associated protein</fullName>
    </recommendedName>
</protein>